<dbReference type="EC" id="2.7.4.9" evidence="2 11"/>
<proteinExistence type="inferred from homology"/>
<accession>A0ABV4TXN5</accession>
<feature type="binding site" evidence="11">
    <location>
        <begin position="13"/>
        <end position="20"/>
    </location>
    <ligand>
        <name>ATP</name>
        <dbReference type="ChEBI" id="CHEBI:30616"/>
    </ligand>
</feature>
<dbReference type="InterPro" id="IPR039430">
    <property type="entry name" value="Thymidylate_kin-like_dom"/>
</dbReference>
<comment type="caution">
    <text evidence="13">The sequence shown here is derived from an EMBL/GenBank/DDBJ whole genome shotgun (WGS) entry which is preliminary data.</text>
</comment>
<evidence type="ECO:0000259" key="12">
    <source>
        <dbReference type="Pfam" id="PF02223"/>
    </source>
</evidence>
<reference evidence="13 14" key="1">
    <citation type="submission" date="2024-08" db="EMBL/GenBank/DDBJ databases">
        <title>Whole-genome sequencing of halo(alkali)philic microorganisms from hypersaline lakes.</title>
        <authorList>
            <person name="Sorokin D.Y."/>
            <person name="Merkel A.Y."/>
            <person name="Messina E."/>
            <person name="Yakimov M."/>
        </authorList>
    </citation>
    <scope>NUCLEOTIDE SEQUENCE [LARGE SCALE GENOMIC DNA]</scope>
    <source>
        <strain evidence="13 14">Cl-TMA</strain>
    </source>
</reference>
<dbReference type="Gene3D" id="3.40.50.300">
    <property type="entry name" value="P-loop containing nucleotide triphosphate hydrolases"/>
    <property type="match status" value="1"/>
</dbReference>
<evidence type="ECO:0000256" key="8">
    <source>
        <dbReference type="ARBA" id="ARBA00022840"/>
    </source>
</evidence>
<dbReference type="HAMAP" id="MF_00165">
    <property type="entry name" value="Thymidylate_kinase"/>
    <property type="match status" value="1"/>
</dbReference>
<evidence type="ECO:0000256" key="3">
    <source>
        <dbReference type="ARBA" id="ARBA00017144"/>
    </source>
</evidence>
<dbReference type="InterPro" id="IPR018094">
    <property type="entry name" value="Thymidylate_kinase"/>
</dbReference>
<dbReference type="NCBIfam" id="TIGR00041">
    <property type="entry name" value="DTMP_kinase"/>
    <property type="match status" value="1"/>
</dbReference>
<comment type="catalytic activity">
    <reaction evidence="10 11">
        <text>dTMP + ATP = dTDP + ADP</text>
        <dbReference type="Rhea" id="RHEA:13517"/>
        <dbReference type="ChEBI" id="CHEBI:30616"/>
        <dbReference type="ChEBI" id="CHEBI:58369"/>
        <dbReference type="ChEBI" id="CHEBI:63528"/>
        <dbReference type="ChEBI" id="CHEBI:456216"/>
        <dbReference type="EC" id="2.7.4.9"/>
    </reaction>
</comment>
<evidence type="ECO:0000256" key="2">
    <source>
        <dbReference type="ARBA" id="ARBA00012980"/>
    </source>
</evidence>
<name>A0ABV4TXN5_9GAMM</name>
<evidence type="ECO:0000256" key="11">
    <source>
        <dbReference type="HAMAP-Rule" id="MF_00165"/>
    </source>
</evidence>
<evidence type="ECO:0000256" key="10">
    <source>
        <dbReference type="ARBA" id="ARBA00048743"/>
    </source>
</evidence>
<keyword evidence="7 11" id="KW-0418">Kinase</keyword>
<evidence type="ECO:0000256" key="6">
    <source>
        <dbReference type="ARBA" id="ARBA00022741"/>
    </source>
</evidence>
<dbReference type="RefSeq" id="WP_373656875.1">
    <property type="nucleotide sequence ID" value="NZ_JBGUAW010000010.1"/>
</dbReference>
<evidence type="ECO:0000256" key="9">
    <source>
        <dbReference type="ARBA" id="ARBA00029962"/>
    </source>
</evidence>
<keyword evidence="14" id="KW-1185">Reference proteome</keyword>
<keyword evidence="6 11" id="KW-0547">Nucleotide-binding</keyword>
<evidence type="ECO:0000313" key="13">
    <source>
        <dbReference type="EMBL" id="MFA9462089.1"/>
    </source>
</evidence>
<evidence type="ECO:0000256" key="5">
    <source>
        <dbReference type="ARBA" id="ARBA00022727"/>
    </source>
</evidence>
<evidence type="ECO:0000256" key="7">
    <source>
        <dbReference type="ARBA" id="ARBA00022777"/>
    </source>
</evidence>
<dbReference type="PANTHER" id="PTHR10344:SF4">
    <property type="entry name" value="UMP-CMP KINASE 2, MITOCHONDRIAL"/>
    <property type="match status" value="1"/>
</dbReference>
<keyword evidence="4 11" id="KW-0808">Transferase</keyword>
<evidence type="ECO:0000256" key="4">
    <source>
        <dbReference type="ARBA" id="ARBA00022679"/>
    </source>
</evidence>
<protein>
    <recommendedName>
        <fullName evidence="3 11">Thymidylate kinase</fullName>
        <ecNumber evidence="2 11">2.7.4.9</ecNumber>
    </recommendedName>
    <alternativeName>
        <fullName evidence="9 11">dTMP kinase</fullName>
    </alternativeName>
</protein>
<dbReference type="InterPro" id="IPR027417">
    <property type="entry name" value="P-loop_NTPase"/>
</dbReference>
<dbReference type="CDD" id="cd01672">
    <property type="entry name" value="TMPK"/>
    <property type="match status" value="1"/>
</dbReference>
<dbReference type="SUPFAM" id="SSF52540">
    <property type="entry name" value="P-loop containing nucleoside triphosphate hydrolases"/>
    <property type="match status" value="1"/>
</dbReference>
<dbReference type="GO" id="GO:0004798">
    <property type="term" value="F:dTMP kinase activity"/>
    <property type="evidence" value="ECO:0007669"/>
    <property type="project" value="UniProtKB-EC"/>
</dbReference>
<organism evidence="13 14">
    <name type="scientific">Thiohalorhabdus methylotrophus</name>
    <dbReference type="NCBI Taxonomy" id="3242694"/>
    <lineage>
        <taxon>Bacteria</taxon>
        <taxon>Pseudomonadati</taxon>
        <taxon>Pseudomonadota</taxon>
        <taxon>Gammaproteobacteria</taxon>
        <taxon>Thiohalorhabdales</taxon>
        <taxon>Thiohalorhabdaceae</taxon>
        <taxon>Thiohalorhabdus</taxon>
    </lineage>
</organism>
<evidence type="ECO:0000256" key="1">
    <source>
        <dbReference type="ARBA" id="ARBA00009776"/>
    </source>
</evidence>
<dbReference type="EMBL" id="JBGUAW010000010">
    <property type="protein sequence ID" value="MFA9462089.1"/>
    <property type="molecule type" value="Genomic_DNA"/>
</dbReference>
<dbReference type="PANTHER" id="PTHR10344">
    <property type="entry name" value="THYMIDYLATE KINASE"/>
    <property type="match status" value="1"/>
</dbReference>
<gene>
    <name evidence="11 13" type="primary">tmk</name>
    <name evidence="13" type="ORF">ACERLL_14815</name>
</gene>
<dbReference type="Proteomes" id="UP001575181">
    <property type="component" value="Unassembled WGS sequence"/>
</dbReference>
<dbReference type="Pfam" id="PF02223">
    <property type="entry name" value="Thymidylate_kin"/>
    <property type="match status" value="1"/>
</dbReference>
<comment type="function">
    <text evidence="11">Phosphorylation of dTMP to form dTDP in both de novo and salvage pathways of dTTP synthesis.</text>
</comment>
<evidence type="ECO:0000313" key="14">
    <source>
        <dbReference type="Proteomes" id="UP001575181"/>
    </source>
</evidence>
<keyword evidence="8 11" id="KW-0067">ATP-binding</keyword>
<keyword evidence="5 11" id="KW-0545">Nucleotide biosynthesis</keyword>
<sequence length="217" mass="24110">MESRRGRFITVEGIDGAGKTTSVTHLTERLRGEGIEVVPTREPGGTALAESIRGLLKEGVEDEAPTEDTETLLMFAARAQHLDRLIRPALEAGQWVVCDRFTDATYAYQGGGRGVPDERIRVLEDWVHRGFQPDRTLLFNLPATEGLRRRAGAGLVGDRFEEGGVAFLQKVQAAYQERAMEEPERFHPIDAGREWPEVAAALDSWLDQELAQWRAGA</sequence>
<feature type="domain" description="Thymidylate kinase-like" evidence="12">
    <location>
        <begin position="11"/>
        <end position="198"/>
    </location>
</feature>
<comment type="similarity">
    <text evidence="1 11">Belongs to the thymidylate kinase family.</text>
</comment>